<protein>
    <submittedName>
        <fullName evidence="1">Uncharacterized protein</fullName>
    </submittedName>
</protein>
<evidence type="ECO:0000313" key="1">
    <source>
        <dbReference type="EMBL" id="KAI8423111.1"/>
    </source>
</evidence>
<evidence type="ECO:0000313" key="2">
    <source>
        <dbReference type="Proteomes" id="UP001064048"/>
    </source>
</evidence>
<accession>A0ACC0JG25</accession>
<dbReference type="EMBL" id="CM046125">
    <property type="protein sequence ID" value="KAI8423111.1"/>
    <property type="molecule type" value="Genomic_DNA"/>
</dbReference>
<gene>
    <name evidence="1" type="ORF">MSG28_014194</name>
</gene>
<comment type="caution">
    <text evidence="1">The sequence shown here is derived from an EMBL/GenBank/DDBJ whole genome shotgun (WGS) entry which is preliminary data.</text>
</comment>
<keyword evidence="2" id="KW-1185">Reference proteome</keyword>
<proteinExistence type="predicted"/>
<reference evidence="1 2" key="1">
    <citation type="journal article" date="2022" name="Genome Biol. Evol.">
        <title>The Spruce Budworm Genome: Reconstructing the Evolutionary History of Antifreeze Proteins.</title>
        <authorList>
            <person name="Beliveau C."/>
            <person name="Gagne P."/>
            <person name="Picq S."/>
            <person name="Vernygora O."/>
            <person name="Keeling C.I."/>
            <person name="Pinkney K."/>
            <person name="Doucet D."/>
            <person name="Wen F."/>
            <person name="Johnston J.S."/>
            <person name="Maaroufi H."/>
            <person name="Boyle B."/>
            <person name="Laroche J."/>
            <person name="Dewar K."/>
            <person name="Juretic N."/>
            <person name="Blackburn G."/>
            <person name="Nisole A."/>
            <person name="Brunet B."/>
            <person name="Brandao M."/>
            <person name="Lumley L."/>
            <person name="Duan J."/>
            <person name="Quan G."/>
            <person name="Lucarotti C.J."/>
            <person name="Roe A.D."/>
            <person name="Sperling F.A.H."/>
            <person name="Levesque R.C."/>
            <person name="Cusson M."/>
        </authorList>
    </citation>
    <scope>NUCLEOTIDE SEQUENCE [LARGE SCALE GENOMIC DNA]</scope>
    <source>
        <strain evidence="1">Glfc:IPQL:Cfum</strain>
    </source>
</reference>
<organism evidence="1 2">
    <name type="scientific">Choristoneura fumiferana</name>
    <name type="common">Spruce budworm moth</name>
    <name type="synonym">Archips fumiferana</name>
    <dbReference type="NCBI Taxonomy" id="7141"/>
    <lineage>
        <taxon>Eukaryota</taxon>
        <taxon>Metazoa</taxon>
        <taxon>Ecdysozoa</taxon>
        <taxon>Arthropoda</taxon>
        <taxon>Hexapoda</taxon>
        <taxon>Insecta</taxon>
        <taxon>Pterygota</taxon>
        <taxon>Neoptera</taxon>
        <taxon>Endopterygota</taxon>
        <taxon>Lepidoptera</taxon>
        <taxon>Glossata</taxon>
        <taxon>Ditrysia</taxon>
        <taxon>Tortricoidea</taxon>
        <taxon>Tortricidae</taxon>
        <taxon>Tortricinae</taxon>
        <taxon>Choristoneura</taxon>
    </lineage>
</organism>
<name>A0ACC0JG25_CHOFU</name>
<dbReference type="Proteomes" id="UP001064048">
    <property type="component" value="Chromosome 25"/>
</dbReference>
<sequence>MLKTEDSTFTQQVLQDESLVKEASSAALIDILNNLKSNLKRKTQLDFRNYFSELTKTKFLTPVSKADILNCCSNALYQIIPNNLFGSNHNAKIFRKLLKTVVFSMRRQNMILSKLVQNWDVTVSPWNSLPNNKMKLTLCNILHWILRYILSPILCLNFYVTTCKFDADENKLHFFWKNQWQGFYDKQISKMVFIKSLRKCDPYCLGKRMKHNRSPQEILKLKDMKKEIPKLHLILKVNNDCRPIVRYKQDTQTPGDKYRMKERLMFLKTLTGKQHKRIEIQFNNLYKEWVKQNKPKLYFVKTDLSNAFGSINREKLMKILSERHLIFQKTEKNLNFKKKIAQQYKDMVTELRRPLLVRAGSTVYEWKEGLVQGYKYSPALSELYYTHLDEIYFSNHFREPKSPLKLFIRVVDDYLYVTNSIEDALLFLEALSSYRNVNYEKTVVNFTHPPIKLSNEICFLGYSYDTTTMQVSRASNVYAGQMSYKISFSSAIANLHKFLENRIGQSGISVNGHIFNLHHNTEELIWKHVFTTLCLSANKFCTILATLCDPNEMLNYLPLYKKRVAVKLCNSILETIKRNKPDGVMFMYCINHFRYLAFKALSLCAKHTSKCSVLVSSVNDEMAKCNCLFGKWKEHSSRIDENGKSRQLAMREVCKRADLKMIIKKFETLPCGFQCYKNS</sequence>